<organism evidence="2 3">
    <name type="scientific">Ichnoviriform fugitivi</name>
    <dbReference type="NCBI Taxonomy" id="265522"/>
    <lineage>
        <taxon>Viruses</taxon>
        <taxon>Viruses incertae sedis</taxon>
        <taxon>Polydnaviriformidae</taxon>
        <taxon>Ichnoviriform</taxon>
    </lineage>
</organism>
<feature type="region of interest" description="Disordered" evidence="1">
    <location>
        <begin position="137"/>
        <end position="190"/>
    </location>
</feature>
<feature type="compositionally biased region" description="Polar residues" evidence="1">
    <location>
        <begin position="168"/>
        <end position="178"/>
    </location>
</feature>
<feature type="compositionally biased region" description="Basic and acidic residues" evidence="1">
    <location>
        <begin position="148"/>
        <end position="160"/>
    </location>
</feature>
<protein>
    <submittedName>
        <fullName evidence="2">C12.1</fullName>
    </submittedName>
</protein>
<evidence type="ECO:0000256" key="1">
    <source>
        <dbReference type="SAM" id="MobiDB-lite"/>
    </source>
</evidence>
<name>Q6Q6F9_9VIRU</name>
<dbReference type="RefSeq" id="YP_001031225.1">
    <property type="nucleotide sequence ID" value="NC_008948.1"/>
</dbReference>
<proteinExistence type="predicted"/>
<evidence type="ECO:0000313" key="2">
    <source>
        <dbReference type="EMBL" id="AAS68099.1"/>
    </source>
</evidence>
<accession>Q6Q6F9</accession>
<dbReference type="EMBL" id="AY556384">
    <property type="protein sequence ID" value="AAS68099.1"/>
    <property type="molecule type" value="Genomic_DNA"/>
</dbReference>
<reference evidence="2 3" key="1">
    <citation type="journal article" date="2007" name="Virology">
        <title>Shared and species-specific features among ichnovirus genomes.</title>
        <authorList>
            <person name="Tanaka K."/>
            <person name="Lapointe R."/>
            <person name="Barney W.E."/>
            <person name="Makkay A.M."/>
            <person name="Stoltz D."/>
            <person name="Cusson M."/>
            <person name="Webb B.A."/>
        </authorList>
    </citation>
    <scope>NUCLEOTIDE SEQUENCE [LARGE SCALE GENOMIC DNA]</scope>
</reference>
<dbReference type="Proteomes" id="UP000204242">
    <property type="component" value="Genome"/>
</dbReference>
<sequence length="432" mass="48681">MVCTGNMSRDDAHSRRGMCEDVGKYGDESYDMYEVKKIDSDSDSSSESVLPRLILKKIGKNEPAESEIDPVLRDFQSDSKVQSMDIDTASQERSEAVVPFKKRRFKGLLVDEHSVRNISTEEETQVLKQSIAVEEAHKSEAMSCDESGIEKERQDKKEQQQPKAELPQPTNEPSSSQMMHAPYRDGALAGTSGTGFVSSTQLTSHPQEFWINVLKKNFNELDSAKRLQATQFTEEQNEILDGAFVELSRSMGQIVLNSTRSLKTHKCKLCEFSIGHQCMPLDFFRYVRFGAEFMDEAYFAPSEIVVCNCGFAFCHTHIKRLRASVVRGIPGRLTYCLREYNRSVDVSCAKCFSTVVMTNRSKEICCDVNTWDGITNAHRQTFYDHVKSNPICRLTDRPSLDNFYACSKGCCLTYHHCFGTDEVPGALTTSPG</sequence>
<evidence type="ECO:0000313" key="3">
    <source>
        <dbReference type="Proteomes" id="UP000204242"/>
    </source>
</evidence>